<feature type="signal peptide" evidence="2">
    <location>
        <begin position="1"/>
        <end position="19"/>
    </location>
</feature>
<evidence type="ECO:0000256" key="1">
    <source>
        <dbReference type="SAM" id="Phobius"/>
    </source>
</evidence>
<keyword evidence="1" id="KW-0812">Transmembrane</keyword>
<keyword evidence="1" id="KW-1133">Transmembrane helix</keyword>
<dbReference type="EMBL" id="PETV01000066">
    <property type="protein sequence ID" value="PIV46988.1"/>
    <property type="molecule type" value="Genomic_DNA"/>
</dbReference>
<sequence length="218" mass="24573">MRRYLLAIALILVSFAAAAGVQAHQPRYLRENKLTVINNPEVSQAFYGELKGSEAQYLIELKQAQDLYLQLLAPDLPGVGKDKTAVVAYQPELGDRAVNFAQLDLPAEQWEKYFEEYAGDNYFKGPELKKPAEPGYYIVKISSPDNQGKYVLVVGEKEEFPAGETVKALITMPLLKKNFFAEPLTDWFDGKIGRYIGLSLLGLLILGIMFRQFNKVYK</sequence>
<keyword evidence="1" id="KW-0472">Membrane</keyword>
<feature type="transmembrane region" description="Helical" evidence="1">
    <location>
        <begin position="192"/>
        <end position="210"/>
    </location>
</feature>
<dbReference type="AlphaFoldDB" id="A0A2M7DDS1"/>
<feature type="chain" id="PRO_5014844221" evidence="2">
    <location>
        <begin position="20"/>
        <end position="218"/>
    </location>
</feature>
<gene>
    <name evidence="3" type="ORF">COS21_02340</name>
</gene>
<organism evidence="3 4">
    <name type="scientific">bacterium (Candidatus Gribaldobacteria) CG02_land_8_20_14_3_00_41_15</name>
    <dbReference type="NCBI Taxonomy" id="2014270"/>
    <lineage>
        <taxon>Bacteria</taxon>
        <taxon>Candidatus Gribaldobacteria</taxon>
    </lineage>
</organism>
<proteinExistence type="predicted"/>
<reference evidence="4" key="1">
    <citation type="submission" date="2017-09" db="EMBL/GenBank/DDBJ databases">
        <title>Depth-based differentiation of microbial function through sediment-hosted aquifers and enrichment of novel symbionts in the deep terrestrial subsurface.</title>
        <authorList>
            <person name="Probst A.J."/>
            <person name="Ladd B."/>
            <person name="Jarett J.K."/>
            <person name="Geller-Mcgrath D.E."/>
            <person name="Sieber C.M.K."/>
            <person name="Emerson J.B."/>
            <person name="Anantharaman K."/>
            <person name="Thomas B.C."/>
            <person name="Malmstrom R."/>
            <person name="Stieglmeier M."/>
            <person name="Klingl A."/>
            <person name="Woyke T."/>
            <person name="Ryan C.M."/>
            <person name="Banfield J.F."/>
        </authorList>
    </citation>
    <scope>NUCLEOTIDE SEQUENCE [LARGE SCALE GENOMIC DNA]</scope>
</reference>
<evidence type="ECO:0000256" key="2">
    <source>
        <dbReference type="SAM" id="SignalP"/>
    </source>
</evidence>
<evidence type="ECO:0000313" key="4">
    <source>
        <dbReference type="Proteomes" id="UP000229030"/>
    </source>
</evidence>
<keyword evidence="2" id="KW-0732">Signal</keyword>
<comment type="caution">
    <text evidence="3">The sequence shown here is derived from an EMBL/GenBank/DDBJ whole genome shotgun (WGS) entry which is preliminary data.</text>
</comment>
<evidence type="ECO:0000313" key="3">
    <source>
        <dbReference type="EMBL" id="PIV46988.1"/>
    </source>
</evidence>
<name>A0A2M7DDS1_9BACT</name>
<protein>
    <submittedName>
        <fullName evidence="3">Uncharacterized protein</fullName>
    </submittedName>
</protein>
<accession>A0A2M7DDS1</accession>
<dbReference type="Proteomes" id="UP000229030">
    <property type="component" value="Unassembled WGS sequence"/>
</dbReference>